<keyword evidence="5 9" id="KW-0378">Hydrolase</keyword>
<reference evidence="10" key="1">
    <citation type="journal article" date="2021" name="Nat. Commun.">
        <title>Genetic determinants of endophytism in the Arabidopsis root mycobiome.</title>
        <authorList>
            <person name="Mesny F."/>
            <person name="Miyauchi S."/>
            <person name="Thiergart T."/>
            <person name="Pickel B."/>
            <person name="Atanasova L."/>
            <person name="Karlsson M."/>
            <person name="Huettel B."/>
            <person name="Barry K.W."/>
            <person name="Haridas S."/>
            <person name="Chen C."/>
            <person name="Bauer D."/>
            <person name="Andreopoulos W."/>
            <person name="Pangilinan J."/>
            <person name="LaButti K."/>
            <person name="Riley R."/>
            <person name="Lipzen A."/>
            <person name="Clum A."/>
            <person name="Drula E."/>
            <person name="Henrissat B."/>
            <person name="Kohler A."/>
            <person name="Grigoriev I.V."/>
            <person name="Martin F.M."/>
            <person name="Hacquard S."/>
        </authorList>
    </citation>
    <scope>NUCLEOTIDE SEQUENCE</scope>
    <source>
        <strain evidence="10">MPI-CAGE-CH-0235</strain>
    </source>
</reference>
<dbReference type="InterPro" id="IPR050955">
    <property type="entry name" value="Plant_Biomass_Hydrol_Est"/>
</dbReference>
<feature type="chain" id="PRO_5035490385" description="Carboxylic ester hydrolase" evidence="9">
    <location>
        <begin position="19"/>
        <end position="292"/>
    </location>
</feature>
<sequence>MLFSSILGLAVSATCAAAASLQQVSNFGANPTNIRMYIYVPDNVSANPAIIVALHPCGGNGQQWFSGTSLPSYADSNGFILIYPETPNQSNCWDVHNVASLTHNGGGDAQGIVNMVNYALEQHNGDASSVYVMGFSSGGMMTNVLAGSYPDVFAAGAAFSGTPHACFFGAPGSTPFSSNQTCAQGISHTPEQWGAFVRNSYPGYDGPRPRMQIWHGTADALVRPACADEALKQWSNVLDAPWSQNNTGVPSGQYTQIMYGDGTALQGYFGNGVGHQPQGNEDLMLRFFGILA</sequence>
<comment type="subcellular location">
    <subcellularLocation>
        <location evidence="1 9">Secreted</location>
    </subcellularLocation>
</comment>
<evidence type="ECO:0000256" key="5">
    <source>
        <dbReference type="ARBA" id="ARBA00022801"/>
    </source>
</evidence>
<dbReference type="OrthoDB" id="2425929at2759"/>
<evidence type="ECO:0000256" key="9">
    <source>
        <dbReference type="RuleBase" id="RU367147"/>
    </source>
</evidence>
<dbReference type="EC" id="3.1.1.-" evidence="9"/>
<keyword evidence="11" id="KW-1185">Reference proteome</keyword>
<keyword evidence="2 9" id="KW-0719">Serine esterase</keyword>
<dbReference type="SUPFAM" id="SSF53474">
    <property type="entry name" value="alpha/beta-Hydrolases"/>
    <property type="match status" value="2"/>
</dbReference>
<proteinExistence type="inferred from homology"/>
<evidence type="ECO:0000256" key="3">
    <source>
        <dbReference type="ARBA" id="ARBA00022525"/>
    </source>
</evidence>
<evidence type="ECO:0000313" key="10">
    <source>
        <dbReference type="EMBL" id="KAH7303443.1"/>
    </source>
</evidence>
<evidence type="ECO:0000256" key="8">
    <source>
        <dbReference type="ARBA" id="ARBA00023326"/>
    </source>
</evidence>
<dbReference type="EMBL" id="JAGPNK010000033">
    <property type="protein sequence ID" value="KAH7303443.1"/>
    <property type="molecule type" value="Genomic_DNA"/>
</dbReference>
<keyword evidence="6" id="KW-0325">Glycoprotein</keyword>
<evidence type="ECO:0000313" key="11">
    <source>
        <dbReference type="Proteomes" id="UP000813444"/>
    </source>
</evidence>
<evidence type="ECO:0000256" key="7">
    <source>
        <dbReference type="ARBA" id="ARBA00023277"/>
    </source>
</evidence>
<comment type="similarity">
    <text evidence="9">Belongs to the carbohydrate esterase 1 (CE1) family.</text>
</comment>
<gene>
    <name evidence="10" type="ORF">B0I35DRAFT_364830</name>
</gene>
<comment type="function">
    <text evidence="9">Esterase involved in the hydrolysis of xylan, a major structural heterogeneous polysaccharide found in plant biomass representing the second most abundant polysaccharide in the biosphere, after cellulose.</text>
</comment>
<evidence type="ECO:0000256" key="2">
    <source>
        <dbReference type="ARBA" id="ARBA00022487"/>
    </source>
</evidence>
<organism evidence="10 11">
    <name type="scientific">Stachybotrys elegans</name>
    <dbReference type="NCBI Taxonomy" id="80388"/>
    <lineage>
        <taxon>Eukaryota</taxon>
        <taxon>Fungi</taxon>
        <taxon>Dikarya</taxon>
        <taxon>Ascomycota</taxon>
        <taxon>Pezizomycotina</taxon>
        <taxon>Sordariomycetes</taxon>
        <taxon>Hypocreomycetidae</taxon>
        <taxon>Hypocreales</taxon>
        <taxon>Stachybotryaceae</taxon>
        <taxon>Stachybotrys</taxon>
    </lineage>
</organism>
<dbReference type="PANTHER" id="PTHR43037">
    <property type="entry name" value="UNNAMED PRODUCT-RELATED"/>
    <property type="match status" value="1"/>
</dbReference>
<protein>
    <recommendedName>
        <fullName evidence="9">Carboxylic ester hydrolase</fullName>
        <ecNumber evidence="9">3.1.1.-</ecNumber>
    </recommendedName>
</protein>
<evidence type="ECO:0000256" key="4">
    <source>
        <dbReference type="ARBA" id="ARBA00022729"/>
    </source>
</evidence>
<dbReference type="Gene3D" id="3.40.50.1820">
    <property type="entry name" value="alpha/beta hydrolase"/>
    <property type="match status" value="1"/>
</dbReference>
<dbReference type="Pfam" id="PF10503">
    <property type="entry name" value="Esterase_PHB"/>
    <property type="match status" value="1"/>
</dbReference>
<keyword evidence="3 9" id="KW-0964">Secreted</keyword>
<dbReference type="AlphaFoldDB" id="A0A8K0SAX8"/>
<dbReference type="InterPro" id="IPR010126">
    <property type="entry name" value="Esterase_phb"/>
</dbReference>
<dbReference type="NCBIfam" id="TIGR01840">
    <property type="entry name" value="esterase_phb"/>
    <property type="match status" value="1"/>
</dbReference>
<dbReference type="GO" id="GO:0005576">
    <property type="term" value="C:extracellular region"/>
    <property type="evidence" value="ECO:0007669"/>
    <property type="project" value="UniProtKB-SubCell"/>
</dbReference>
<keyword evidence="4 9" id="KW-0732">Signal</keyword>
<keyword evidence="7 9" id="KW-0119">Carbohydrate metabolism</keyword>
<accession>A0A8K0SAX8</accession>
<dbReference type="PANTHER" id="PTHR43037:SF3">
    <property type="entry name" value="FERULOYL ESTERASE B"/>
    <property type="match status" value="1"/>
</dbReference>
<dbReference type="InterPro" id="IPR029058">
    <property type="entry name" value="AB_hydrolase_fold"/>
</dbReference>
<name>A0A8K0SAX8_9HYPO</name>
<feature type="signal peptide" evidence="9">
    <location>
        <begin position="1"/>
        <end position="18"/>
    </location>
</feature>
<comment type="caution">
    <text evidence="10">The sequence shown here is derived from an EMBL/GenBank/DDBJ whole genome shotgun (WGS) entry which is preliminary data.</text>
</comment>
<keyword evidence="8 9" id="KW-0624">Polysaccharide degradation</keyword>
<evidence type="ECO:0000256" key="1">
    <source>
        <dbReference type="ARBA" id="ARBA00004613"/>
    </source>
</evidence>
<evidence type="ECO:0000256" key="6">
    <source>
        <dbReference type="ARBA" id="ARBA00023180"/>
    </source>
</evidence>
<dbReference type="Proteomes" id="UP000813444">
    <property type="component" value="Unassembled WGS sequence"/>
</dbReference>
<dbReference type="GO" id="GO:0045493">
    <property type="term" value="P:xylan catabolic process"/>
    <property type="evidence" value="ECO:0007669"/>
    <property type="project" value="UniProtKB-UniRule"/>
</dbReference>
<dbReference type="GO" id="GO:0052689">
    <property type="term" value="F:carboxylic ester hydrolase activity"/>
    <property type="evidence" value="ECO:0007669"/>
    <property type="project" value="UniProtKB-KW"/>
</dbReference>